<evidence type="ECO:0000313" key="12">
    <source>
        <dbReference type="EMBL" id="MDT1973274.1"/>
    </source>
</evidence>
<comment type="catalytic activity">
    <reaction evidence="10 11">
        <text>shikimate + ATP = 3-phosphoshikimate + ADP + H(+)</text>
        <dbReference type="Rhea" id="RHEA:13121"/>
        <dbReference type="ChEBI" id="CHEBI:15378"/>
        <dbReference type="ChEBI" id="CHEBI:30616"/>
        <dbReference type="ChEBI" id="CHEBI:36208"/>
        <dbReference type="ChEBI" id="CHEBI:145989"/>
        <dbReference type="ChEBI" id="CHEBI:456216"/>
        <dbReference type="EC" id="2.7.1.71"/>
    </reaction>
</comment>
<dbReference type="InterPro" id="IPR027417">
    <property type="entry name" value="P-loop_NTPase"/>
</dbReference>
<dbReference type="InterPro" id="IPR000623">
    <property type="entry name" value="Shikimate_kinase/TSH1"/>
</dbReference>
<dbReference type="RefSeq" id="WP_311779947.1">
    <property type="nucleotide sequence ID" value="NZ_JALRMR010000002.1"/>
</dbReference>
<evidence type="ECO:0000256" key="8">
    <source>
        <dbReference type="ARBA" id="ARBA00022840"/>
    </source>
</evidence>
<feature type="binding site" evidence="11">
    <location>
        <position position="15"/>
    </location>
    <ligand>
        <name>Mg(2+)</name>
        <dbReference type="ChEBI" id="CHEBI:18420"/>
    </ligand>
</feature>
<gene>
    <name evidence="11" type="primary">aroK</name>
    <name evidence="12" type="ORF">MX635_02575</name>
</gene>
<comment type="subunit">
    <text evidence="11">Monomer.</text>
</comment>
<comment type="caution">
    <text evidence="12">The sequence shown here is derived from an EMBL/GenBank/DDBJ whole genome shotgun (WGS) entry which is preliminary data.</text>
</comment>
<feature type="binding site" evidence="11">
    <location>
        <position position="134"/>
    </location>
    <ligand>
        <name>substrate</name>
    </ligand>
</feature>
<evidence type="ECO:0000256" key="11">
    <source>
        <dbReference type="HAMAP-Rule" id="MF_00109"/>
    </source>
</evidence>
<dbReference type="PRINTS" id="PR01100">
    <property type="entry name" value="SHIKIMTKNASE"/>
</dbReference>
<comment type="caution">
    <text evidence="11">Lacks conserved residue(s) required for the propagation of feature annotation.</text>
</comment>
<keyword evidence="11" id="KW-0479">Metal-binding</keyword>
<keyword evidence="7 11" id="KW-0418">Kinase</keyword>
<dbReference type="InterPro" id="IPR023000">
    <property type="entry name" value="Shikimate_kinase_CS"/>
</dbReference>
<evidence type="ECO:0000256" key="7">
    <source>
        <dbReference type="ARBA" id="ARBA00022777"/>
    </source>
</evidence>
<evidence type="ECO:0000313" key="13">
    <source>
        <dbReference type="Proteomes" id="UP001249945"/>
    </source>
</evidence>
<keyword evidence="11" id="KW-0460">Magnesium</keyword>
<dbReference type="InterPro" id="IPR031322">
    <property type="entry name" value="Shikimate/glucono_kinase"/>
</dbReference>
<keyword evidence="8 11" id="KW-0067">ATP-binding</keyword>
<dbReference type="PROSITE" id="PS01128">
    <property type="entry name" value="SHIKIMATE_KINASE"/>
    <property type="match status" value="1"/>
</dbReference>
<dbReference type="GO" id="GO:0009073">
    <property type="term" value="P:aromatic amino acid family biosynthetic process"/>
    <property type="evidence" value="ECO:0007669"/>
    <property type="project" value="UniProtKB-KW"/>
</dbReference>
<evidence type="ECO:0000256" key="3">
    <source>
        <dbReference type="ARBA" id="ARBA00012154"/>
    </source>
</evidence>
<dbReference type="AlphaFoldDB" id="A0AAW8R6F5"/>
<organism evidence="12 13">
    <name type="scientific">Carnobacterium divergens</name>
    <name type="common">Lactobacillus divergens</name>
    <dbReference type="NCBI Taxonomy" id="2748"/>
    <lineage>
        <taxon>Bacteria</taxon>
        <taxon>Bacillati</taxon>
        <taxon>Bacillota</taxon>
        <taxon>Bacilli</taxon>
        <taxon>Lactobacillales</taxon>
        <taxon>Carnobacteriaceae</taxon>
        <taxon>Carnobacterium</taxon>
    </lineage>
</organism>
<dbReference type="GO" id="GO:0009423">
    <property type="term" value="P:chorismate biosynthetic process"/>
    <property type="evidence" value="ECO:0007669"/>
    <property type="project" value="UniProtKB-UniRule"/>
</dbReference>
<comment type="function">
    <text evidence="11">Catalyzes the specific phosphorylation of the 3-hydroxyl group of shikimic acid using ATP as a cosubstrate.</text>
</comment>
<keyword evidence="6 11" id="KW-0547">Nucleotide-binding</keyword>
<keyword evidence="4 11" id="KW-0028">Amino-acid biosynthesis</keyword>
<evidence type="ECO:0000256" key="5">
    <source>
        <dbReference type="ARBA" id="ARBA00022679"/>
    </source>
</evidence>
<feature type="binding site" evidence="11">
    <location>
        <begin position="11"/>
        <end position="16"/>
    </location>
    <ligand>
        <name>ATP</name>
        <dbReference type="ChEBI" id="CHEBI:30616"/>
    </ligand>
</feature>
<dbReference type="GO" id="GO:0005829">
    <property type="term" value="C:cytosol"/>
    <property type="evidence" value="ECO:0007669"/>
    <property type="project" value="TreeGrafter"/>
</dbReference>
<evidence type="ECO:0000256" key="1">
    <source>
        <dbReference type="ARBA" id="ARBA00004842"/>
    </source>
</evidence>
<comment type="similarity">
    <text evidence="2 11">Belongs to the shikimate kinase family.</text>
</comment>
<evidence type="ECO:0000256" key="4">
    <source>
        <dbReference type="ARBA" id="ARBA00022605"/>
    </source>
</evidence>
<dbReference type="PANTHER" id="PTHR21087">
    <property type="entry name" value="SHIKIMATE KINASE"/>
    <property type="match status" value="1"/>
</dbReference>
<comment type="pathway">
    <text evidence="1 11">Metabolic intermediate biosynthesis; chorismate biosynthesis; chorismate from D-erythrose 4-phosphate and phosphoenolpyruvate: step 5/7.</text>
</comment>
<evidence type="ECO:0000256" key="2">
    <source>
        <dbReference type="ARBA" id="ARBA00006997"/>
    </source>
</evidence>
<feature type="binding site" evidence="11">
    <location>
        <position position="57"/>
    </location>
    <ligand>
        <name>substrate</name>
    </ligand>
</feature>
<evidence type="ECO:0000256" key="6">
    <source>
        <dbReference type="ARBA" id="ARBA00022741"/>
    </source>
</evidence>
<comment type="subcellular location">
    <subcellularLocation>
        <location evidence="11">Cytoplasm</location>
    </subcellularLocation>
</comment>
<evidence type="ECO:0000256" key="9">
    <source>
        <dbReference type="ARBA" id="ARBA00023141"/>
    </source>
</evidence>
<accession>A0AAW8R6F5</accession>
<evidence type="ECO:0000256" key="10">
    <source>
        <dbReference type="ARBA" id="ARBA00048567"/>
    </source>
</evidence>
<dbReference type="GO" id="GO:0000287">
    <property type="term" value="F:magnesium ion binding"/>
    <property type="evidence" value="ECO:0007669"/>
    <property type="project" value="UniProtKB-UniRule"/>
</dbReference>
<feature type="binding site" evidence="11">
    <location>
        <position position="116"/>
    </location>
    <ligand>
        <name>ATP</name>
        <dbReference type="ChEBI" id="CHEBI:30616"/>
    </ligand>
</feature>
<proteinExistence type="inferred from homology"/>
<dbReference type="GO" id="GO:0005524">
    <property type="term" value="F:ATP binding"/>
    <property type="evidence" value="ECO:0007669"/>
    <property type="project" value="UniProtKB-UniRule"/>
</dbReference>
<keyword evidence="5 11" id="KW-0808">Transferase</keyword>
<dbReference type="PANTHER" id="PTHR21087:SF16">
    <property type="entry name" value="SHIKIMATE KINASE 1, CHLOROPLASTIC"/>
    <property type="match status" value="1"/>
</dbReference>
<feature type="binding site" evidence="11">
    <location>
        <position position="33"/>
    </location>
    <ligand>
        <name>substrate</name>
    </ligand>
</feature>
<protein>
    <recommendedName>
        <fullName evidence="3 11">Shikimate kinase</fullName>
        <shortName evidence="11">SK</shortName>
        <ecNumber evidence="3 11">2.7.1.71</ecNumber>
    </recommendedName>
</protein>
<dbReference type="Pfam" id="PF01202">
    <property type="entry name" value="SKI"/>
    <property type="match status" value="1"/>
</dbReference>
<dbReference type="GO" id="GO:0008652">
    <property type="term" value="P:amino acid biosynthetic process"/>
    <property type="evidence" value="ECO:0007669"/>
    <property type="project" value="UniProtKB-KW"/>
</dbReference>
<keyword evidence="11" id="KW-0963">Cytoplasm</keyword>
<comment type="cofactor">
    <cofactor evidence="11">
        <name>Mg(2+)</name>
        <dbReference type="ChEBI" id="CHEBI:18420"/>
    </cofactor>
    <text evidence="11">Binds 1 Mg(2+) ion per subunit.</text>
</comment>
<dbReference type="CDD" id="cd00464">
    <property type="entry name" value="SK"/>
    <property type="match status" value="1"/>
</dbReference>
<keyword evidence="9 11" id="KW-0057">Aromatic amino acid biosynthesis</keyword>
<feature type="binding site" evidence="11">
    <location>
        <position position="78"/>
    </location>
    <ligand>
        <name>substrate</name>
    </ligand>
</feature>
<dbReference type="Proteomes" id="UP001249945">
    <property type="component" value="Unassembled WGS sequence"/>
</dbReference>
<dbReference type="EC" id="2.7.1.71" evidence="3 11"/>
<name>A0AAW8R6F5_CARDV</name>
<dbReference type="GO" id="GO:0004765">
    <property type="term" value="F:shikimate kinase activity"/>
    <property type="evidence" value="ECO:0007669"/>
    <property type="project" value="UniProtKB-UniRule"/>
</dbReference>
<dbReference type="HAMAP" id="MF_00109">
    <property type="entry name" value="Shikimate_kinase"/>
    <property type="match status" value="1"/>
</dbReference>
<dbReference type="EMBL" id="JALRMR010000002">
    <property type="protein sequence ID" value="MDT1973274.1"/>
    <property type="molecule type" value="Genomic_DNA"/>
</dbReference>
<sequence length="168" mass="18821">MRKIILTGFMGAGKTTVGQLLAKLTASEHADIDSEIMEEQGMSVTELFETYGEQGFRDLEHQKLKEVVAKEAIISTGGGIILKPENRRILEEEYPVVYLKTDPAIFLERLKGDTTRPLVQEKTPTEIRAIFEPRIKLYEETADLIIKTDQLTQMQVAQAILAALESGK</sequence>
<dbReference type="Gene3D" id="3.40.50.300">
    <property type="entry name" value="P-loop containing nucleotide triphosphate hydrolases"/>
    <property type="match status" value="1"/>
</dbReference>
<dbReference type="SUPFAM" id="SSF52540">
    <property type="entry name" value="P-loop containing nucleoside triphosphate hydrolases"/>
    <property type="match status" value="1"/>
</dbReference>
<reference evidence="12" key="1">
    <citation type="submission" date="2022-04" db="EMBL/GenBank/DDBJ databases">
        <title>Draft genome sequences of lactic acid bacteria (LAB) strains involved in meat spoilage.</title>
        <authorList>
            <person name="Palevich N."/>
        </authorList>
    </citation>
    <scope>NUCLEOTIDE SEQUENCE</scope>
    <source>
        <strain evidence="12">9-14</strain>
    </source>
</reference>